<keyword evidence="3" id="KW-1185">Reference proteome</keyword>
<accession>A0ABS6I8C9</accession>
<dbReference type="RefSeq" id="WP_216926088.1">
    <property type="nucleotide sequence ID" value="NZ_JAHOPC010000011.1"/>
</dbReference>
<evidence type="ECO:0000256" key="1">
    <source>
        <dbReference type="SAM" id="MobiDB-lite"/>
    </source>
</evidence>
<proteinExistence type="predicted"/>
<reference evidence="2 3" key="1">
    <citation type="submission" date="2021-06" db="EMBL/GenBank/DDBJ databases">
        <authorList>
            <person name="Jeong J.W."/>
        </authorList>
    </citation>
    <scope>NUCLEOTIDE SEQUENCE [LARGE SCALE GENOMIC DNA]</scope>
    <source>
        <strain evidence="2 3">MMS21-TAE1-1</strain>
    </source>
</reference>
<comment type="caution">
    <text evidence="2">The sequence shown here is derived from an EMBL/GenBank/DDBJ whole genome shotgun (WGS) entry which is preliminary data.</text>
</comment>
<feature type="region of interest" description="Disordered" evidence="1">
    <location>
        <begin position="1"/>
        <end position="21"/>
    </location>
</feature>
<protein>
    <submittedName>
        <fullName evidence="2">Uncharacterized protein</fullName>
    </submittedName>
</protein>
<evidence type="ECO:0000313" key="3">
    <source>
        <dbReference type="Proteomes" id="UP000824166"/>
    </source>
</evidence>
<gene>
    <name evidence="2" type="ORF">KSW38_16915</name>
</gene>
<feature type="compositionally biased region" description="Low complexity" evidence="1">
    <location>
        <begin position="9"/>
        <end position="21"/>
    </location>
</feature>
<dbReference type="Proteomes" id="UP000824166">
    <property type="component" value="Unassembled WGS sequence"/>
</dbReference>
<evidence type="ECO:0000313" key="2">
    <source>
        <dbReference type="EMBL" id="MBU8867971.1"/>
    </source>
</evidence>
<organism evidence="2 3">
    <name type="scientific">Paenarthrobacter aromaticivorans</name>
    <dbReference type="NCBI Taxonomy" id="2849150"/>
    <lineage>
        <taxon>Bacteria</taxon>
        <taxon>Bacillati</taxon>
        <taxon>Actinomycetota</taxon>
        <taxon>Actinomycetes</taxon>
        <taxon>Micrococcales</taxon>
        <taxon>Micrococcaceae</taxon>
        <taxon>Paenarthrobacter</taxon>
    </lineage>
</organism>
<sequence length="99" mass="10591">MPYQGVVSPTQTTPTKSETPTVPVIPGVDLVRGTVTLFLNGGLTRFRHPEAQLLARALAQAVRPSRWCASSRTLTVTVAALGRPAGLERHFTLDEEGPA</sequence>
<name>A0ABS6I8C9_9MICC</name>
<dbReference type="EMBL" id="JAHOPC010000011">
    <property type="protein sequence ID" value="MBU8867971.1"/>
    <property type="molecule type" value="Genomic_DNA"/>
</dbReference>